<organism evidence="3 4">
    <name type="scientific">Xanthoceras sorbifolium</name>
    <dbReference type="NCBI Taxonomy" id="99658"/>
    <lineage>
        <taxon>Eukaryota</taxon>
        <taxon>Viridiplantae</taxon>
        <taxon>Streptophyta</taxon>
        <taxon>Embryophyta</taxon>
        <taxon>Tracheophyta</taxon>
        <taxon>Spermatophyta</taxon>
        <taxon>Magnoliopsida</taxon>
        <taxon>eudicotyledons</taxon>
        <taxon>Gunneridae</taxon>
        <taxon>Pentapetalae</taxon>
        <taxon>rosids</taxon>
        <taxon>malvids</taxon>
        <taxon>Sapindales</taxon>
        <taxon>Sapindaceae</taxon>
        <taxon>Xanthoceroideae</taxon>
        <taxon>Xanthoceras</taxon>
    </lineage>
</organism>
<gene>
    <name evidence="3" type="ORF">JRO89_XS05G0243500</name>
</gene>
<dbReference type="EMBL" id="JAFEMO010000005">
    <property type="protein sequence ID" value="KAH7571042.1"/>
    <property type="molecule type" value="Genomic_DNA"/>
</dbReference>
<reference evidence="3 4" key="1">
    <citation type="submission" date="2021-02" db="EMBL/GenBank/DDBJ databases">
        <title>Plant Genome Project.</title>
        <authorList>
            <person name="Zhang R.-G."/>
        </authorList>
    </citation>
    <scope>NUCLEOTIDE SEQUENCE [LARGE SCALE GENOMIC DNA]</scope>
    <source>
        <tissue evidence="3">Leaves</tissue>
    </source>
</reference>
<proteinExistence type="predicted"/>
<dbReference type="InterPro" id="IPR007658">
    <property type="entry name" value="DUF594"/>
</dbReference>
<comment type="caution">
    <text evidence="3">The sequence shown here is derived from an EMBL/GenBank/DDBJ whole genome shotgun (WGS) entry which is preliminary data.</text>
</comment>
<feature type="transmembrane region" description="Helical" evidence="1">
    <location>
        <begin position="101"/>
        <end position="123"/>
    </location>
</feature>
<keyword evidence="4" id="KW-1185">Reference proteome</keyword>
<protein>
    <recommendedName>
        <fullName evidence="2">DUF4220 domain-containing protein</fullName>
    </recommendedName>
</protein>
<evidence type="ECO:0000313" key="3">
    <source>
        <dbReference type="EMBL" id="KAH7571042.1"/>
    </source>
</evidence>
<dbReference type="Pfam" id="PF04578">
    <property type="entry name" value="DUF594"/>
    <property type="match status" value="1"/>
</dbReference>
<name>A0ABQ8I336_9ROSI</name>
<evidence type="ECO:0000313" key="4">
    <source>
        <dbReference type="Proteomes" id="UP000827721"/>
    </source>
</evidence>
<accession>A0ABQ8I336</accession>
<sequence>MILLKLIIHTRDYRISYKNQSIDEYEYHNYDIITGKSAEDAFKLVAIEVGLMYDVLYTKAAIGYSRFEIRLRCISFICSVSALVLFSTIIHMHSFSLIDNIVTYLLLVGAVFWRFIHSSYFFCLGLGKALHIITNAFYEDDLNHVYGDAHKLDQDCKISKWLSDYILYLLFFCLSMLSSGIGEISYDHTHVNAERTCAVPSSKHECRAKKGITSGNCRHSLFEQTIGHVSQLKDNENGGKIRWEVISEVWMEMLAYAAQNCEWKEDAQHLRKGGELLTQVSVLMVNFHLHKLVM</sequence>
<keyword evidence="1" id="KW-0812">Transmembrane</keyword>
<feature type="transmembrane region" description="Helical" evidence="1">
    <location>
        <begin position="73"/>
        <end position="95"/>
    </location>
</feature>
<feature type="domain" description="DUF4220" evidence="2">
    <location>
        <begin position="28"/>
        <end position="113"/>
    </location>
</feature>
<keyword evidence="1" id="KW-1133">Transmembrane helix</keyword>
<evidence type="ECO:0000256" key="1">
    <source>
        <dbReference type="SAM" id="Phobius"/>
    </source>
</evidence>
<dbReference type="Proteomes" id="UP000827721">
    <property type="component" value="Unassembled WGS sequence"/>
</dbReference>
<dbReference type="InterPro" id="IPR025315">
    <property type="entry name" value="DUF4220"/>
</dbReference>
<evidence type="ECO:0000259" key="2">
    <source>
        <dbReference type="Pfam" id="PF13968"/>
    </source>
</evidence>
<dbReference type="PANTHER" id="PTHR31325">
    <property type="entry name" value="OS01G0798800 PROTEIN-RELATED"/>
    <property type="match status" value="1"/>
</dbReference>
<dbReference type="Pfam" id="PF13968">
    <property type="entry name" value="DUF4220"/>
    <property type="match status" value="1"/>
</dbReference>
<keyword evidence="1" id="KW-0472">Membrane</keyword>